<keyword evidence="3" id="KW-1185">Reference proteome</keyword>
<dbReference type="OrthoDB" id="3521172at2759"/>
<proteinExistence type="predicted"/>
<evidence type="ECO:0000313" key="3">
    <source>
        <dbReference type="Proteomes" id="UP000235672"/>
    </source>
</evidence>
<name>A0A2J6QIB6_9HELO</name>
<dbReference type="SUPFAM" id="SSF48452">
    <property type="entry name" value="TPR-like"/>
    <property type="match status" value="1"/>
</dbReference>
<gene>
    <name evidence="2" type="ORF">NA56DRAFT_392199</name>
</gene>
<evidence type="ECO:0000256" key="1">
    <source>
        <dbReference type="SAM" id="MobiDB-lite"/>
    </source>
</evidence>
<protein>
    <recommendedName>
        <fullName evidence="4">TPR-like protein</fullName>
    </recommendedName>
</protein>
<sequence>MISGESRPGIANRSETSDGELNLRGGDCSRTVETEPCNQDDLVEEIHRQGSQPGPMGGNQAQMFNPWLVVDVIGSPHLTGLIGALTLDLCEEIPDFDLSAPYSGDLEGQFESRNAELDSESIVSEEDNNLQNAPPSVPVDTTALLTAFSRRSRYRIPTPFDELYPFPQFAPKSVFYIPPRTDPLASSCALTKQEIKCRRKFKALKNMAPLEIMDLVEDMQSIAWRHSELNNYHCEEVWWRRVITSSLKIPWHQPLQILYACLNIIENLRFQSRYTEARRLHQDLHPKILKLVRSDHGLATLSGRILASLKAGDYLQAAAWREVLQLCLLQFGPRHRETSICLSGLGSALLNLGQPQEAETIVYINLQLNLEPLNHAKPLQDRFLDMSVLARSLSRQQKFDDCASVLGVIEGLFGPWIGFDDHLCWKYYNIKAKVLKYLGRLLECEDILRGILRHAPDHPGIEASNAMAQLVDLLMETNRLAEAVIWQEKIFLMEAEMYGFGDPFSQTNCENLGFDYANLGRYEDAIIHFQQTAGKVALSMMESTESRDGYIKRIRGWISEVEKMKEGQAKKVELQRNLESMPPDASVGLDLD</sequence>
<organism evidence="2 3">
    <name type="scientific">Hyaloscypha hepaticicola</name>
    <dbReference type="NCBI Taxonomy" id="2082293"/>
    <lineage>
        <taxon>Eukaryota</taxon>
        <taxon>Fungi</taxon>
        <taxon>Dikarya</taxon>
        <taxon>Ascomycota</taxon>
        <taxon>Pezizomycotina</taxon>
        <taxon>Leotiomycetes</taxon>
        <taxon>Helotiales</taxon>
        <taxon>Hyaloscyphaceae</taxon>
        <taxon>Hyaloscypha</taxon>
    </lineage>
</organism>
<evidence type="ECO:0008006" key="4">
    <source>
        <dbReference type="Google" id="ProtNLM"/>
    </source>
</evidence>
<dbReference type="Gene3D" id="1.25.40.10">
    <property type="entry name" value="Tetratricopeptide repeat domain"/>
    <property type="match status" value="2"/>
</dbReference>
<evidence type="ECO:0000313" key="2">
    <source>
        <dbReference type="EMBL" id="PMD26011.1"/>
    </source>
</evidence>
<dbReference type="AlphaFoldDB" id="A0A2J6QIB6"/>
<reference evidence="2 3" key="1">
    <citation type="submission" date="2016-05" db="EMBL/GenBank/DDBJ databases">
        <title>A degradative enzymes factory behind the ericoid mycorrhizal symbiosis.</title>
        <authorList>
            <consortium name="DOE Joint Genome Institute"/>
            <person name="Martino E."/>
            <person name="Morin E."/>
            <person name="Grelet G."/>
            <person name="Kuo A."/>
            <person name="Kohler A."/>
            <person name="Daghino S."/>
            <person name="Barry K."/>
            <person name="Choi C."/>
            <person name="Cichocki N."/>
            <person name="Clum A."/>
            <person name="Copeland A."/>
            <person name="Hainaut M."/>
            <person name="Haridas S."/>
            <person name="Labutti K."/>
            <person name="Lindquist E."/>
            <person name="Lipzen A."/>
            <person name="Khouja H.-R."/>
            <person name="Murat C."/>
            <person name="Ohm R."/>
            <person name="Olson A."/>
            <person name="Spatafora J."/>
            <person name="Veneault-Fourrey C."/>
            <person name="Henrissat B."/>
            <person name="Grigoriev I."/>
            <person name="Martin F."/>
            <person name="Perotto S."/>
        </authorList>
    </citation>
    <scope>NUCLEOTIDE SEQUENCE [LARGE SCALE GENOMIC DNA]</scope>
    <source>
        <strain evidence="2 3">UAMH 7357</strain>
    </source>
</reference>
<accession>A0A2J6QIB6</accession>
<dbReference type="STRING" id="1745343.A0A2J6QIB6"/>
<dbReference type="InterPro" id="IPR011990">
    <property type="entry name" value="TPR-like_helical_dom_sf"/>
</dbReference>
<feature type="region of interest" description="Disordered" evidence="1">
    <location>
        <begin position="1"/>
        <end position="34"/>
    </location>
</feature>
<dbReference type="EMBL" id="KZ613469">
    <property type="protein sequence ID" value="PMD26011.1"/>
    <property type="molecule type" value="Genomic_DNA"/>
</dbReference>
<dbReference type="Proteomes" id="UP000235672">
    <property type="component" value="Unassembled WGS sequence"/>
</dbReference>